<keyword evidence="3" id="KW-1133">Transmembrane helix</keyword>
<dbReference type="Gene3D" id="2.30.110.10">
    <property type="entry name" value="Electron Transport, Fmn-binding Protein, Chain A"/>
    <property type="match status" value="1"/>
</dbReference>
<dbReference type="PANTHER" id="PTHR30466:SF11">
    <property type="entry name" value="FLAVIN-DEPENDENT MONOOXYGENASE, REDUCTASE SUBUNIT HSAB"/>
    <property type="match status" value="1"/>
</dbReference>
<dbReference type="STRING" id="47871.GA0070608_5820"/>
<evidence type="ECO:0000313" key="7">
    <source>
        <dbReference type="Proteomes" id="UP000199343"/>
    </source>
</evidence>
<dbReference type="RefSeq" id="WP_091632285.1">
    <property type="nucleotide sequence ID" value="NZ_CP109071.1"/>
</dbReference>
<accession>A0A1C6W4S9</accession>
<dbReference type="GO" id="GO:0010181">
    <property type="term" value="F:FMN binding"/>
    <property type="evidence" value="ECO:0007669"/>
    <property type="project" value="InterPro"/>
</dbReference>
<dbReference type="GO" id="GO:0042602">
    <property type="term" value="F:riboflavin reductase (NADPH) activity"/>
    <property type="evidence" value="ECO:0007669"/>
    <property type="project" value="TreeGrafter"/>
</dbReference>
<reference evidence="6 8" key="2">
    <citation type="submission" date="2022-10" db="EMBL/GenBank/DDBJ databases">
        <title>The complete genomes of actinobacterial strains from the NBC collection.</title>
        <authorList>
            <person name="Joergensen T.S."/>
            <person name="Alvarez Arevalo M."/>
            <person name="Sterndorff E.B."/>
            <person name="Faurdal D."/>
            <person name="Vuksanovic O."/>
            <person name="Mourched A.-S."/>
            <person name="Charusanti P."/>
            <person name="Shaw S."/>
            <person name="Blin K."/>
            <person name="Weber T."/>
        </authorList>
    </citation>
    <scope>NUCLEOTIDE SEQUENCE [LARGE SCALE GENOMIC DNA]</scope>
    <source>
        <strain evidence="6 8">NBC 01809</strain>
    </source>
</reference>
<dbReference type="Pfam" id="PF01613">
    <property type="entry name" value="Flavin_Reduct"/>
    <property type="match status" value="1"/>
</dbReference>
<proteinExistence type="inferred from homology"/>
<dbReference type="Proteomes" id="UP000199343">
    <property type="component" value="Unassembled WGS sequence"/>
</dbReference>
<dbReference type="EMBL" id="CP109071">
    <property type="protein sequence ID" value="WSA32670.1"/>
    <property type="molecule type" value="Genomic_DNA"/>
</dbReference>
<feature type="domain" description="Flavin reductase like" evidence="4">
    <location>
        <begin position="15"/>
        <end position="159"/>
    </location>
</feature>
<feature type="transmembrane region" description="Helical" evidence="3">
    <location>
        <begin position="39"/>
        <end position="56"/>
    </location>
</feature>
<dbReference type="SUPFAM" id="SSF50475">
    <property type="entry name" value="FMN-binding split barrel"/>
    <property type="match status" value="1"/>
</dbReference>
<evidence type="ECO:0000313" key="8">
    <source>
        <dbReference type="Proteomes" id="UP001334804"/>
    </source>
</evidence>
<evidence type="ECO:0000256" key="2">
    <source>
        <dbReference type="ARBA" id="ARBA00023002"/>
    </source>
</evidence>
<gene>
    <name evidence="5" type="ORF">GA0070608_5820</name>
    <name evidence="6" type="ORF">OIE14_00835</name>
</gene>
<sequence>MSSGRPDAAAFREVMALFPTGVVAVTAQGDDGPTGLTIGSFFSVSIHPCLIGFCVNRSSRTWQRMRKSVRLCVNVLAEDQHRVSRILAHQVDPEGFALVSWPANGAGIPAVAGALAWIACDVVDLHDAGTHSVVIAAVGDLAIVRSGGPLVHCQRRYHSITPIVAPTS</sequence>
<dbReference type="EMBL" id="FMIC01000002">
    <property type="protein sequence ID" value="SCL73526.1"/>
    <property type="molecule type" value="Genomic_DNA"/>
</dbReference>
<dbReference type="SMART" id="SM00903">
    <property type="entry name" value="Flavin_Reduct"/>
    <property type="match status" value="1"/>
</dbReference>
<evidence type="ECO:0000313" key="6">
    <source>
        <dbReference type="EMBL" id="WSA32670.1"/>
    </source>
</evidence>
<keyword evidence="3" id="KW-0812">Transmembrane</keyword>
<dbReference type="OrthoDB" id="9792858at2"/>
<comment type="similarity">
    <text evidence="1">Belongs to the non-flavoprotein flavin reductase family.</text>
</comment>
<protein>
    <submittedName>
        <fullName evidence="6">Flavin reductase family protein</fullName>
    </submittedName>
    <submittedName>
        <fullName evidence="5">NADH-FMN oxidoreductase RutF, flavin reductase (DIM6/NTAB) family</fullName>
    </submittedName>
</protein>
<reference evidence="5 7" key="1">
    <citation type="submission" date="2016-06" db="EMBL/GenBank/DDBJ databases">
        <authorList>
            <person name="Kjaerup R.B."/>
            <person name="Dalgaard T.S."/>
            <person name="Juul-Madsen H.R."/>
        </authorList>
    </citation>
    <scope>NUCLEOTIDE SEQUENCE [LARGE SCALE GENOMIC DNA]</scope>
    <source>
        <strain evidence="5 7">DSM 43363</strain>
    </source>
</reference>
<dbReference type="Proteomes" id="UP001334804">
    <property type="component" value="Chromosome"/>
</dbReference>
<name>A0A1C6W4S9_9ACTN</name>
<dbReference type="InterPro" id="IPR002563">
    <property type="entry name" value="Flavin_Rdtase-like_dom"/>
</dbReference>
<dbReference type="InterPro" id="IPR050268">
    <property type="entry name" value="NADH-dep_flavin_reductase"/>
</dbReference>
<keyword evidence="3" id="KW-0472">Membrane</keyword>
<keyword evidence="8" id="KW-1185">Reference proteome</keyword>
<dbReference type="PANTHER" id="PTHR30466">
    <property type="entry name" value="FLAVIN REDUCTASE"/>
    <property type="match status" value="1"/>
</dbReference>
<organism evidence="5 7">
    <name type="scientific">Micromonospora peucetia</name>
    <dbReference type="NCBI Taxonomy" id="47871"/>
    <lineage>
        <taxon>Bacteria</taxon>
        <taxon>Bacillati</taxon>
        <taxon>Actinomycetota</taxon>
        <taxon>Actinomycetes</taxon>
        <taxon>Micromonosporales</taxon>
        <taxon>Micromonosporaceae</taxon>
        <taxon>Micromonospora</taxon>
    </lineage>
</organism>
<dbReference type="InterPro" id="IPR012349">
    <property type="entry name" value="Split_barrel_FMN-bd"/>
</dbReference>
<evidence type="ECO:0000259" key="4">
    <source>
        <dbReference type="SMART" id="SM00903"/>
    </source>
</evidence>
<dbReference type="AlphaFoldDB" id="A0A1C6W4S9"/>
<evidence type="ECO:0000313" key="5">
    <source>
        <dbReference type="EMBL" id="SCL73526.1"/>
    </source>
</evidence>
<keyword evidence="2" id="KW-0560">Oxidoreductase</keyword>
<evidence type="ECO:0000256" key="1">
    <source>
        <dbReference type="ARBA" id="ARBA00008898"/>
    </source>
</evidence>
<evidence type="ECO:0000256" key="3">
    <source>
        <dbReference type="SAM" id="Phobius"/>
    </source>
</evidence>